<dbReference type="AlphaFoldDB" id="A0A379B2I9"/>
<evidence type="ECO:0000313" key="7">
    <source>
        <dbReference type="Proteomes" id="UP000254280"/>
    </source>
</evidence>
<organism evidence="6 7">
    <name type="scientific">[Pasteurella] mairii</name>
    <dbReference type="NCBI Taxonomy" id="757"/>
    <lineage>
        <taxon>Bacteria</taxon>
        <taxon>Pseudomonadati</taxon>
        <taxon>Pseudomonadota</taxon>
        <taxon>Gammaproteobacteria</taxon>
        <taxon>Pasteurellales</taxon>
        <taxon>Pasteurellaceae</taxon>
    </lineage>
</organism>
<evidence type="ECO:0000256" key="2">
    <source>
        <dbReference type="ARBA" id="ARBA00023136"/>
    </source>
</evidence>
<keyword evidence="4" id="KW-0449">Lipoprotein</keyword>
<dbReference type="SUPFAM" id="SSF141488">
    <property type="entry name" value="YdhA-like"/>
    <property type="match status" value="1"/>
</dbReference>
<keyword evidence="3" id="KW-0564">Palmitate</keyword>
<feature type="domain" description="C-type lysozyme inhibitor" evidence="5">
    <location>
        <begin position="49"/>
        <end position="113"/>
    </location>
</feature>
<evidence type="ECO:0000313" key="6">
    <source>
        <dbReference type="EMBL" id="SUB32736.1"/>
    </source>
</evidence>
<dbReference type="EMBL" id="UGSS01000002">
    <property type="protein sequence ID" value="SUB32736.1"/>
    <property type="molecule type" value="Genomic_DNA"/>
</dbReference>
<dbReference type="Gene3D" id="2.40.128.200">
    <property type="match status" value="1"/>
</dbReference>
<dbReference type="OrthoDB" id="5689950at2"/>
<evidence type="ECO:0000256" key="1">
    <source>
        <dbReference type="ARBA" id="ARBA00022729"/>
    </source>
</evidence>
<accession>A0A379B2I9</accession>
<dbReference type="PROSITE" id="PS51257">
    <property type="entry name" value="PROKAR_LIPOPROTEIN"/>
    <property type="match status" value="1"/>
</dbReference>
<reference evidence="6 7" key="1">
    <citation type="submission" date="2018-06" db="EMBL/GenBank/DDBJ databases">
        <authorList>
            <consortium name="Pathogen Informatics"/>
            <person name="Doyle S."/>
        </authorList>
    </citation>
    <scope>NUCLEOTIDE SEQUENCE [LARGE SCALE GENOMIC DNA]</scope>
    <source>
        <strain evidence="6 7">NCTC10699</strain>
    </source>
</reference>
<protein>
    <submittedName>
        <fullName evidence="6">Membrane-bound lysozyme-inhibitor of c-type lysozyme</fullName>
    </submittedName>
</protein>
<keyword evidence="1" id="KW-0732">Signal</keyword>
<evidence type="ECO:0000256" key="4">
    <source>
        <dbReference type="ARBA" id="ARBA00023288"/>
    </source>
</evidence>
<dbReference type="Pfam" id="PF09864">
    <property type="entry name" value="MliC"/>
    <property type="match status" value="1"/>
</dbReference>
<keyword evidence="2" id="KW-0472">Membrane</keyword>
<dbReference type="InterPro" id="IPR012097">
    <property type="entry name" value="OapB"/>
</dbReference>
<sequence length="128" mass="14645">MFRLGFLLLTALVLSACRVQIEPLEIKQPPVVKPKPIDKSVQTGKADLYLCKDQKEVRVVRSLVNHKKNNLKSISLTFENATHKLVQTISESGMRYTDIHWQWQEHQEYSTLSNALGEVLAEQCVIQN</sequence>
<evidence type="ECO:0000256" key="3">
    <source>
        <dbReference type="ARBA" id="ARBA00023139"/>
    </source>
</evidence>
<keyword evidence="7" id="KW-1185">Reference proteome</keyword>
<dbReference type="InterPro" id="IPR018660">
    <property type="entry name" value="MliC"/>
</dbReference>
<dbReference type="Proteomes" id="UP000254280">
    <property type="component" value="Unassembled WGS sequence"/>
</dbReference>
<dbReference type="InterPro" id="IPR036328">
    <property type="entry name" value="MliC_sf"/>
</dbReference>
<gene>
    <name evidence="6" type="ORF">NCTC10699_00319</name>
</gene>
<dbReference type="PIRSF" id="PIRSF007352">
    <property type="entry name" value="OapB"/>
    <property type="match status" value="1"/>
</dbReference>
<proteinExistence type="predicted"/>
<evidence type="ECO:0000259" key="5">
    <source>
        <dbReference type="Pfam" id="PF09864"/>
    </source>
</evidence>
<name>A0A379B2I9_9PAST</name>